<dbReference type="Proteomes" id="UP001153269">
    <property type="component" value="Unassembled WGS sequence"/>
</dbReference>
<feature type="signal peptide" evidence="2">
    <location>
        <begin position="1"/>
        <end position="19"/>
    </location>
</feature>
<protein>
    <submittedName>
        <fullName evidence="3">Uncharacterized protein</fullName>
    </submittedName>
</protein>
<evidence type="ECO:0000313" key="4">
    <source>
        <dbReference type="Proteomes" id="UP001153269"/>
    </source>
</evidence>
<evidence type="ECO:0000313" key="3">
    <source>
        <dbReference type="EMBL" id="CAB1433969.1"/>
    </source>
</evidence>
<reference evidence="3" key="1">
    <citation type="submission" date="2020-03" db="EMBL/GenBank/DDBJ databases">
        <authorList>
            <person name="Weist P."/>
        </authorList>
    </citation>
    <scope>NUCLEOTIDE SEQUENCE</scope>
</reference>
<feature type="region of interest" description="Disordered" evidence="1">
    <location>
        <begin position="115"/>
        <end position="223"/>
    </location>
</feature>
<feature type="compositionally biased region" description="Basic residues" evidence="1">
    <location>
        <begin position="214"/>
        <end position="223"/>
    </location>
</feature>
<proteinExistence type="predicted"/>
<keyword evidence="2" id="KW-0732">Signal</keyword>
<name>A0A9N7YRE3_PLEPL</name>
<comment type="caution">
    <text evidence="3">The sequence shown here is derived from an EMBL/GenBank/DDBJ whole genome shotgun (WGS) entry which is preliminary data.</text>
</comment>
<sequence>MKTSGLLFILVLTLSAAQRQKTTHRADVVLRNEAERTNTRGCSNLTLVLDNWKYAIMTQVKDLLLHDHNTVLPDYGRIQPLSDALGDLYKEFNALKERLADLTVRFDGVEDFVDGVRSGRSPAPPRAENQKTQEAWSRDAPKDRVDRWTRQQEGAPDPSGEPRGGRMMPPKGPREEIRNKDQAGEVRTERRRKREIQERESTTQTQEQLPGVKTPKKKRRWRL</sequence>
<dbReference type="AlphaFoldDB" id="A0A9N7YRE3"/>
<dbReference type="EMBL" id="CADEAL010001613">
    <property type="protein sequence ID" value="CAB1433969.1"/>
    <property type="molecule type" value="Genomic_DNA"/>
</dbReference>
<feature type="compositionally biased region" description="Basic and acidic residues" evidence="1">
    <location>
        <begin position="172"/>
        <end position="188"/>
    </location>
</feature>
<keyword evidence="4" id="KW-1185">Reference proteome</keyword>
<feature type="compositionally biased region" description="Basic and acidic residues" evidence="1">
    <location>
        <begin position="128"/>
        <end position="150"/>
    </location>
</feature>
<organism evidence="3 4">
    <name type="scientific">Pleuronectes platessa</name>
    <name type="common">European plaice</name>
    <dbReference type="NCBI Taxonomy" id="8262"/>
    <lineage>
        <taxon>Eukaryota</taxon>
        <taxon>Metazoa</taxon>
        <taxon>Chordata</taxon>
        <taxon>Craniata</taxon>
        <taxon>Vertebrata</taxon>
        <taxon>Euteleostomi</taxon>
        <taxon>Actinopterygii</taxon>
        <taxon>Neopterygii</taxon>
        <taxon>Teleostei</taxon>
        <taxon>Neoteleostei</taxon>
        <taxon>Acanthomorphata</taxon>
        <taxon>Carangaria</taxon>
        <taxon>Pleuronectiformes</taxon>
        <taxon>Pleuronectoidei</taxon>
        <taxon>Pleuronectidae</taxon>
        <taxon>Pleuronectes</taxon>
    </lineage>
</organism>
<feature type="chain" id="PRO_5040385671" evidence="2">
    <location>
        <begin position="20"/>
        <end position="223"/>
    </location>
</feature>
<accession>A0A9N7YRE3</accession>
<dbReference type="PANTHER" id="PTHR41693:SF2">
    <property type="entry name" value="BIOGENESIS OF LYSOSOME-RELATED ORGANELLES COMPLEX 1 SUBUNIT 2"/>
    <property type="match status" value="1"/>
</dbReference>
<evidence type="ECO:0000256" key="2">
    <source>
        <dbReference type="SAM" id="SignalP"/>
    </source>
</evidence>
<evidence type="ECO:0000256" key="1">
    <source>
        <dbReference type="SAM" id="MobiDB-lite"/>
    </source>
</evidence>
<dbReference type="PANTHER" id="PTHR41693">
    <property type="entry name" value="HEME-BINDING PROTEIN 1"/>
    <property type="match status" value="1"/>
</dbReference>
<gene>
    <name evidence="3" type="ORF">PLEPLA_LOCUS22061</name>
</gene>